<gene>
    <name evidence="2" type="ORF">AQ490_26640</name>
</gene>
<evidence type="ECO:0000313" key="2">
    <source>
        <dbReference type="EMBL" id="KRV48117.1"/>
    </source>
</evidence>
<protein>
    <submittedName>
        <fullName evidence="2">Uncharacterized protein</fullName>
    </submittedName>
</protein>
<dbReference type="OrthoDB" id="3673753at2"/>
<comment type="caution">
    <text evidence="2">The sequence shown here is derived from an EMBL/GenBank/DDBJ whole genome shotgun (WGS) entry which is preliminary data.</text>
</comment>
<dbReference type="eggNOG" id="ENOG5033M6H">
    <property type="taxonomic scope" value="Bacteria"/>
</dbReference>
<dbReference type="SUPFAM" id="SSF89392">
    <property type="entry name" value="Prokaryotic lipoproteins and lipoprotein localization factors"/>
    <property type="match status" value="1"/>
</dbReference>
<dbReference type="Proteomes" id="UP000050867">
    <property type="component" value="Unassembled WGS sequence"/>
</dbReference>
<accession>A0A0T6LQ15</accession>
<feature type="region of interest" description="Disordered" evidence="1">
    <location>
        <begin position="255"/>
        <end position="279"/>
    </location>
</feature>
<name>A0A0T6LQ15_WENVI</name>
<feature type="region of interest" description="Disordered" evidence="1">
    <location>
        <begin position="208"/>
        <end position="233"/>
    </location>
</feature>
<reference evidence="2 3" key="1">
    <citation type="submission" date="2015-10" db="EMBL/GenBank/DDBJ databases">
        <title>Draft genome sequence of pyrrolomycin-producing Streptomyces vitaminophilus.</title>
        <authorList>
            <person name="Graham D.E."/>
            <person name="Mahan K.M."/>
            <person name="Klingeman D.M."/>
            <person name="Hettich R.L."/>
            <person name="Parry R.J."/>
        </authorList>
    </citation>
    <scope>NUCLEOTIDE SEQUENCE [LARGE SCALE GENOMIC DNA]</scope>
    <source>
        <strain evidence="2 3">ATCC 31673</strain>
    </source>
</reference>
<evidence type="ECO:0000256" key="1">
    <source>
        <dbReference type="SAM" id="MobiDB-lite"/>
    </source>
</evidence>
<proteinExistence type="predicted"/>
<keyword evidence="3" id="KW-1185">Reference proteome</keyword>
<evidence type="ECO:0000313" key="3">
    <source>
        <dbReference type="Proteomes" id="UP000050867"/>
    </source>
</evidence>
<sequence length="279" mass="29432">MARKRKTKGRTPRRPLWLIRTLIAIAACGTVVGGVAAYQTRSDDTAERPVTMDEASRLAMTRLNLYQASPVAVTLTANEGGGVVVRVEGVVDYRTHRAVGTYQVTGSTGDSASSSSSGAPTGQLDHGLIVWDTGGLGMAPAPEGNSSPPWQQAAHIPRSGWSSRSYTTDPLDAGLQLLIGLGANRPDNPVLLAQSGARWLDRDHIDGRGYDRLAGPRSKDATPGAGADGGRSPLTYWVDDEGGLRRVTMRMRGLGTPTTVEFSGRDSGAKLPEAPWGTG</sequence>
<feature type="compositionally biased region" description="Low complexity" evidence="1">
    <location>
        <begin position="105"/>
        <end position="122"/>
    </location>
</feature>
<dbReference type="AlphaFoldDB" id="A0A0T6LQ15"/>
<dbReference type="InterPro" id="IPR029046">
    <property type="entry name" value="LolA/LolB/LppX"/>
</dbReference>
<dbReference type="EMBL" id="LLZU01000031">
    <property type="protein sequence ID" value="KRV48117.1"/>
    <property type="molecule type" value="Genomic_DNA"/>
</dbReference>
<organism evidence="2 3">
    <name type="scientific">Wenjunlia vitaminophila</name>
    <name type="common">Streptomyces vitaminophilus</name>
    <dbReference type="NCBI Taxonomy" id="76728"/>
    <lineage>
        <taxon>Bacteria</taxon>
        <taxon>Bacillati</taxon>
        <taxon>Actinomycetota</taxon>
        <taxon>Actinomycetes</taxon>
        <taxon>Kitasatosporales</taxon>
        <taxon>Streptomycetaceae</taxon>
        <taxon>Wenjunlia</taxon>
    </lineage>
</organism>
<feature type="region of interest" description="Disordered" evidence="1">
    <location>
        <begin position="104"/>
        <end position="124"/>
    </location>
</feature>